<reference evidence="6" key="2">
    <citation type="journal article" date="2023" name="IMA Fungus">
        <title>Comparative genomic study of the Penicillium genus elucidates a diverse pangenome and 15 lateral gene transfer events.</title>
        <authorList>
            <person name="Petersen C."/>
            <person name="Sorensen T."/>
            <person name="Nielsen M.R."/>
            <person name="Sondergaard T.E."/>
            <person name="Sorensen J.L."/>
            <person name="Fitzpatrick D.A."/>
            <person name="Frisvad J.C."/>
            <person name="Nielsen K.L."/>
        </authorList>
    </citation>
    <scope>NUCLEOTIDE SEQUENCE</scope>
    <source>
        <strain evidence="6">IBT 23319</strain>
    </source>
</reference>
<keyword evidence="3" id="KW-0804">Transcription</keyword>
<name>A0A9W9NM41_PENCI</name>
<dbReference type="PANTHER" id="PTHR31001">
    <property type="entry name" value="UNCHARACTERIZED TRANSCRIPTIONAL REGULATORY PROTEIN"/>
    <property type="match status" value="1"/>
</dbReference>
<dbReference type="CDD" id="cd12148">
    <property type="entry name" value="fungal_TF_MHR"/>
    <property type="match status" value="1"/>
</dbReference>
<sequence>MERNPLAIQIHGVKDSIDYYVDEETDDERTEEDRDEDSFSPNLLLGMSRPVTKEELLSDIPSREITDRLVSRFLKTTEPSLIIVHISTFRKEYELFWKSPQETSFTWIAYIYAILTLAVSHYHRSEEVLPLNTVDPATAWNVFRKRSAQALVQAKYLAPGKYKAEALFLYSLSEFYRNQDAQFGVSYLFGTLIRLAMRMGYHRDPSHYPSISAFDGEMRRRLWALMCQLDILISYQVGLPRTIQPWQYDTELPSNIHDTDFDENTVQLPPSRPFTERTACGYTIGKSRIMKCFGQITDLAYSREEVSYEEILSIDRRLEEAHDLLPPFLKYQPLNQCLAEPTELLMRRYTLELLYQKARVVMHRRYMAKMDPKYTYSRNACLNAARRTLQHHSDVYQESLPGGQLYAERFFMNSFQNTDFMLSAMILCLELSQETERDRTQMSPQERDDLLQLLETTYKIFREGRHRSSDTHRGYVALRIMLGRVRGSPVQSGSSMSDEQIVQVDNQLTFQPEPPSIDPQQYQMYTSSNGDLQTAAYASGEAPSLSSLGLIEDMLSTPDQMDWRLYDSRISGFGPSDQEILWAPDISGMPLLDDSVPYSSDI</sequence>
<proteinExistence type="predicted"/>
<dbReference type="SMART" id="SM00906">
    <property type="entry name" value="Fungal_trans"/>
    <property type="match status" value="1"/>
</dbReference>
<dbReference type="GO" id="GO:0005634">
    <property type="term" value="C:nucleus"/>
    <property type="evidence" value="ECO:0007669"/>
    <property type="project" value="UniProtKB-SubCell"/>
</dbReference>
<accession>A0A9W9NM41</accession>
<comment type="subcellular location">
    <subcellularLocation>
        <location evidence="1">Nucleus</location>
    </subcellularLocation>
</comment>
<dbReference type="Proteomes" id="UP001147733">
    <property type="component" value="Unassembled WGS sequence"/>
</dbReference>
<evidence type="ECO:0000313" key="6">
    <source>
        <dbReference type="EMBL" id="KAJ5222268.1"/>
    </source>
</evidence>
<dbReference type="RefSeq" id="XP_056497191.1">
    <property type="nucleotide sequence ID" value="XM_056647426.1"/>
</dbReference>
<feature type="domain" description="Xylanolytic transcriptional activator regulatory" evidence="5">
    <location>
        <begin position="185"/>
        <end position="259"/>
    </location>
</feature>
<dbReference type="GeneID" id="81386593"/>
<keyword evidence="7" id="KW-1185">Reference proteome</keyword>
<dbReference type="InterPro" id="IPR007219">
    <property type="entry name" value="XnlR_reg_dom"/>
</dbReference>
<dbReference type="GO" id="GO:0006351">
    <property type="term" value="P:DNA-templated transcription"/>
    <property type="evidence" value="ECO:0007669"/>
    <property type="project" value="InterPro"/>
</dbReference>
<keyword evidence="4" id="KW-0539">Nucleus</keyword>
<gene>
    <name evidence="6" type="ORF">N7469_008508</name>
</gene>
<keyword evidence="2" id="KW-0805">Transcription regulation</keyword>
<dbReference type="PANTHER" id="PTHR31001:SF86">
    <property type="entry name" value="ZN(II)2CYS6 TRANSCRIPTION FACTOR (EUROFUNG)"/>
    <property type="match status" value="1"/>
</dbReference>
<dbReference type="AlphaFoldDB" id="A0A9W9NM41"/>
<organism evidence="6 7">
    <name type="scientific">Penicillium citrinum</name>
    <dbReference type="NCBI Taxonomy" id="5077"/>
    <lineage>
        <taxon>Eukaryota</taxon>
        <taxon>Fungi</taxon>
        <taxon>Dikarya</taxon>
        <taxon>Ascomycota</taxon>
        <taxon>Pezizomycotina</taxon>
        <taxon>Eurotiomycetes</taxon>
        <taxon>Eurotiomycetidae</taxon>
        <taxon>Eurotiales</taxon>
        <taxon>Aspergillaceae</taxon>
        <taxon>Penicillium</taxon>
    </lineage>
</organism>
<evidence type="ECO:0000259" key="5">
    <source>
        <dbReference type="SMART" id="SM00906"/>
    </source>
</evidence>
<protein>
    <recommendedName>
        <fullName evidence="5">Xylanolytic transcriptional activator regulatory domain-containing protein</fullName>
    </recommendedName>
</protein>
<dbReference type="OrthoDB" id="5431381at2759"/>
<reference evidence="6" key="1">
    <citation type="submission" date="2022-11" db="EMBL/GenBank/DDBJ databases">
        <authorList>
            <person name="Petersen C."/>
        </authorList>
    </citation>
    <scope>NUCLEOTIDE SEQUENCE</scope>
    <source>
        <strain evidence="6">IBT 23319</strain>
    </source>
</reference>
<dbReference type="Pfam" id="PF04082">
    <property type="entry name" value="Fungal_trans"/>
    <property type="match status" value="1"/>
</dbReference>
<evidence type="ECO:0000313" key="7">
    <source>
        <dbReference type="Proteomes" id="UP001147733"/>
    </source>
</evidence>
<comment type="caution">
    <text evidence="6">The sequence shown here is derived from an EMBL/GenBank/DDBJ whole genome shotgun (WGS) entry which is preliminary data.</text>
</comment>
<evidence type="ECO:0000256" key="1">
    <source>
        <dbReference type="ARBA" id="ARBA00004123"/>
    </source>
</evidence>
<dbReference type="EMBL" id="JAPQKT010000008">
    <property type="protein sequence ID" value="KAJ5222268.1"/>
    <property type="molecule type" value="Genomic_DNA"/>
</dbReference>
<evidence type="ECO:0000256" key="3">
    <source>
        <dbReference type="ARBA" id="ARBA00023163"/>
    </source>
</evidence>
<evidence type="ECO:0000256" key="4">
    <source>
        <dbReference type="ARBA" id="ARBA00023242"/>
    </source>
</evidence>
<dbReference type="InterPro" id="IPR050613">
    <property type="entry name" value="Sec_Metabolite_Reg"/>
</dbReference>
<evidence type="ECO:0000256" key="2">
    <source>
        <dbReference type="ARBA" id="ARBA00023015"/>
    </source>
</evidence>
<dbReference type="GO" id="GO:0008270">
    <property type="term" value="F:zinc ion binding"/>
    <property type="evidence" value="ECO:0007669"/>
    <property type="project" value="InterPro"/>
</dbReference>
<dbReference type="GO" id="GO:0003677">
    <property type="term" value="F:DNA binding"/>
    <property type="evidence" value="ECO:0007669"/>
    <property type="project" value="InterPro"/>
</dbReference>